<dbReference type="AlphaFoldDB" id="A0A816S2S0"/>
<sequence length="136" mass="16008">MATFCREKYKGNSNEIKLINKLECTYEKSKVIYWYTCECFTYKMLNAASRTLDFNVLIKMDFFLRDLHHQIEELYQQQMSDFDGKPLYRGQGLSKDDFAKLTATKSGFISFNNFLSISREITESIEFAKNALEKKT</sequence>
<dbReference type="SUPFAM" id="SSF56399">
    <property type="entry name" value="ADP-ribosylation"/>
    <property type="match status" value="1"/>
</dbReference>
<reference evidence="1" key="1">
    <citation type="submission" date="2021-02" db="EMBL/GenBank/DDBJ databases">
        <authorList>
            <person name="Nowell W R."/>
        </authorList>
    </citation>
    <scope>NUCLEOTIDE SEQUENCE</scope>
</reference>
<accession>A0A816S2S0</accession>
<dbReference type="Proteomes" id="UP000663887">
    <property type="component" value="Unassembled WGS sequence"/>
</dbReference>
<comment type="caution">
    <text evidence="1">The sequence shown here is derived from an EMBL/GenBank/DDBJ whole genome shotgun (WGS) entry which is preliminary data.</text>
</comment>
<protein>
    <submittedName>
        <fullName evidence="1">Uncharacterized protein</fullName>
    </submittedName>
</protein>
<evidence type="ECO:0000313" key="2">
    <source>
        <dbReference type="Proteomes" id="UP000663887"/>
    </source>
</evidence>
<organism evidence="1 2">
    <name type="scientific">Rotaria magnacalcarata</name>
    <dbReference type="NCBI Taxonomy" id="392030"/>
    <lineage>
        <taxon>Eukaryota</taxon>
        <taxon>Metazoa</taxon>
        <taxon>Spiralia</taxon>
        <taxon>Gnathifera</taxon>
        <taxon>Rotifera</taxon>
        <taxon>Eurotatoria</taxon>
        <taxon>Bdelloidea</taxon>
        <taxon>Philodinida</taxon>
        <taxon>Philodinidae</taxon>
        <taxon>Rotaria</taxon>
    </lineage>
</organism>
<gene>
    <name evidence="1" type="ORF">XDN619_LOCUS13773</name>
</gene>
<evidence type="ECO:0000313" key="1">
    <source>
        <dbReference type="EMBL" id="CAF2076892.1"/>
    </source>
</evidence>
<dbReference type="EMBL" id="CAJNRG010005463">
    <property type="protein sequence ID" value="CAF2076892.1"/>
    <property type="molecule type" value="Genomic_DNA"/>
</dbReference>
<name>A0A816S2S0_9BILA</name>
<proteinExistence type="predicted"/>